<dbReference type="EMBL" id="CU633865">
    <property type="protein sequence ID" value="CAP64659.1"/>
    <property type="molecule type" value="Genomic_DNA"/>
</dbReference>
<dbReference type="PANTHER" id="PTHR28155:SF1">
    <property type="entry name" value="DNA-DIRECTED RNA POLYMERASE I SUBUNIT RPA34.5-DOMAIN-CONTAINING PROTEIN"/>
    <property type="match status" value="1"/>
</dbReference>
<dbReference type="KEGG" id="pan:PODANSg1774"/>
<accession>B2AKY7</accession>
<evidence type="ECO:0000313" key="3">
    <source>
        <dbReference type="EMBL" id="CDP30056.1"/>
    </source>
</evidence>
<evidence type="ECO:0000313" key="4">
    <source>
        <dbReference type="Proteomes" id="UP000001197"/>
    </source>
</evidence>
<evidence type="ECO:0000256" key="1">
    <source>
        <dbReference type="SAM" id="MobiDB-lite"/>
    </source>
</evidence>
<dbReference type="InterPro" id="IPR013240">
    <property type="entry name" value="DNA-dir_RNA_pol1_su_RPA34"/>
</dbReference>
<reference evidence="4" key="3">
    <citation type="journal article" date="2014" name="Genetics">
        <title>Maintaining two mating types: Structure of the mating type locus and its role in heterokaryosis in Podospora anserina.</title>
        <authorList>
            <person name="Grognet P."/>
            <person name="Bidard F."/>
            <person name="Kuchly C."/>
            <person name="Tong L.C.H."/>
            <person name="Coppin E."/>
            <person name="Benkhali J.A."/>
            <person name="Couloux A."/>
            <person name="Wincker P."/>
            <person name="Debuchy R."/>
            <person name="Silar P."/>
        </authorList>
    </citation>
    <scope>GENOME REANNOTATION</scope>
    <source>
        <strain evidence="4">S / ATCC MYA-4624 / DSM 980 / FGSC 10383</strain>
    </source>
</reference>
<dbReference type="eggNOG" id="ENOG502SSMF">
    <property type="taxonomic scope" value="Eukaryota"/>
</dbReference>
<dbReference type="Pfam" id="PF08208">
    <property type="entry name" value="RNA_polI_A34"/>
    <property type="match status" value="1"/>
</dbReference>
<evidence type="ECO:0000313" key="2">
    <source>
        <dbReference type="EMBL" id="CAP64659.1"/>
    </source>
</evidence>
<reference evidence="2" key="2">
    <citation type="submission" date="2008-07" db="EMBL/GenBank/DDBJ databases">
        <authorList>
            <person name="Genoscope - CEA"/>
        </authorList>
    </citation>
    <scope>NUCLEOTIDE SEQUENCE</scope>
    <source>
        <strain evidence="2">S mat+</strain>
    </source>
</reference>
<dbReference type="RefSeq" id="XP_001904752.1">
    <property type="nucleotide sequence ID" value="XM_001904717.1"/>
</dbReference>
<dbReference type="Proteomes" id="UP000001197">
    <property type="component" value="Chromosome 5"/>
</dbReference>
<feature type="compositionally biased region" description="Acidic residues" evidence="1">
    <location>
        <begin position="131"/>
        <end position="140"/>
    </location>
</feature>
<feature type="compositionally biased region" description="Pro residues" evidence="1">
    <location>
        <begin position="241"/>
        <end position="252"/>
    </location>
</feature>
<feature type="compositionally biased region" description="Low complexity" evidence="1">
    <location>
        <begin position="143"/>
        <end position="158"/>
    </location>
</feature>
<dbReference type="VEuPathDB" id="FungiDB:PODANS_5_9330"/>
<dbReference type="AlphaFoldDB" id="B2AKY7"/>
<dbReference type="EMBL" id="FO904940">
    <property type="protein sequence ID" value="CDP30056.1"/>
    <property type="molecule type" value="Genomic_DNA"/>
</dbReference>
<organism evidence="2">
    <name type="scientific">Podospora anserina (strain S / ATCC MYA-4624 / DSM 980 / FGSC 10383)</name>
    <name type="common">Pleurage anserina</name>
    <dbReference type="NCBI Taxonomy" id="515849"/>
    <lineage>
        <taxon>Eukaryota</taxon>
        <taxon>Fungi</taxon>
        <taxon>Dikarya</taxon>
        <taxon>Ascomycota</taxon>
        <taxon>Pezizomycotina</taxon>
        <taxon>Sordariomycetes</taxon>
        <taxon>Sordariomycetidae</taxon>
        <taxon>Sordariales</taxon>
        <taxon>Podosporaceae</taxon>
        <taxon>Podospora</taxon>
        <taxon>Podospora anserina</taxon>
    </lineage>
</organism>
<protein>
    <submittedName>
        <fullName evidence="2">Podospora anserina S mat+ genomic DNA chromosome 5, supercontig 9</fullName>
    </submittedName>
</protein>
<dbReference type="InterPro" id="IPR053263">
    <property type="entry name" value="Euk_RPA34_RNAP_subunit"/>
</dbReference>
<reference evidence="3" key="4">
    <citation type="submission" date="2015-04" db="EMBL/GenBank/DDBJ databases">
        <title>Maintaining two mating types: Structure of the mating type locus and its role in heterokaryosis in Podospora anserina.</title>
        <authorList>
            <person name="Grognet P."/>
            <person name="Bidard F."/>
            <person name="Kuchly C."/>
            <person name="Chan Ho Tong L."/>
            <person name="Coppin E."/>
            <person name="Ait Benkhali J."/>
            <person name="Couloux A."/>
            <person name="Wincker P."/>
            <person name="Debuchy R."/>
            <person name="Silar P."/>
        </authorList>
    </citation>
    <scope>NUCLEOTIDE SEQUENCE</scope>
</reference>
<dbReference type="PANTHER" id="PTHR28155">
    <property type="entry name" value="ACR243WP"/>
    <property type="match status" value="1"/>
</dbReference>
<proteinExistence type="predicted"/>
<dbReference type="GeneID" id="6188744"/>
<feature type="region of interest" description="Disordered" evidence="1">
    <location>
        <begin position="123"/>
        <end position="252"/>
    </location>
</feature>
<sequence>MLANAKAEGKQLWCFTTPKSIGIDVIRKYKISTDKLISGQPLFTHEGVDYGGELEQLSHSVKILIPGKDGKKYESADQPIGQFLHIKRKTHIGQETVVPAPPVPPRPQPKGLKVRYTPFGATNNGLTVMGDESEHEDVEMGDAAPAAPAAPAAATSKAAAKKRKLGGEETAATPSKKARKSRVGASTPAVSAPVVKPIKETPIAPPPIPGHNVAATPVASSATKSDGKDNKAKKTASKVTPIPPPVPAGKSA</sequence>
<dbReference type="OrthoDB" id="76224at2759"/>
<reference evidence="2 4" key="1">
    <citation type="journal article" date="2008" name="Genome Biol.">
        <title>The genome sequence of the model ascomycete fungus Podospora anserina.</title>
        <authorList>
            <person name="Espagne E."/>
            <person name="Lespinet O."/>
            <person name="Malagnac F."/>
            <person name="Da Silva C."/>
            <person name="Jaillon O."/>
            <person name="Porcel B.M."/>
            <person name="Couloux A."/>
            <person name="Aury J.-M."/>
            <person name="Segurens B."/>
            <person name="Poulain J."/>
            <person name="Anthouard V."/>
            <person name="Grossetete S."/>
            <person name="Khalili H."/>
            <person name="Coppin E."/>
            <person name="Dequard-Chablat M."/>
            <person name="Picard M."/>
            <person name="Contamine V."/>
            <person name="Arnaise S."/>
            <person name="Bourdais A."/>
            <person name="Berteaux-Lecellier V."/>
            <person name="Gautheret D."/>
            <person name="de Vries R.P."/>
            <person name="Battaglia E."/>
            <person name="Coutinho P.M."/>
            <person name="Danchin E.G.J."/>
            <person name="Henrissat B."/>
            <person name="El Khoury R."/>
            <person name="Sainsard-Chanet A."/>
            <person name="Boivin A."/>
            <person name="Pinan-Lucarre B."/>
            <person name="Sellem C.H."/>
            <person name="Debuchy R."/>
            <person name="Wincker P."/>
            <person name="Weissenbach J."/>
            <person name="Silar P."/>
        </authorList>
    </citation>
    <scope>NUCLEOTIDE SEQUENCE [LARGE SCALE GENOMIC DNA]</scope>
    <source>
        <strain evidence="4">S / ATCC MYA-4624 / DSM 980 / FGSC 10383</strain>
        <strain evidence="2">S mat+</strain>
    </source>
</reference>
<dbReference type="GO" id="GO:0006360">
    <property type="term" value="P:transcription by RNA polymerase I"/>
    <property type="evidence" value="ECO:0007669"/>
    <property type="project" value="InterPro"/>
</dbReference>
<name>B2AKY7_PODAN</name>
<dbReference type="HOGENOM" id="CLU_1103172_0_0_1"/>
<keyword evidence="4" id="KW-1185">Reference proteome</keyword>
<gene>
    <name evidence="2" type="ORF">PODANS_5_9330</name>
</gene>
<dbReference type="Gene3D" id="6.20.250.70">
    <property type="match status" value="1"/>
</dbReference>